<dbReference type="GO" id="GO:0005829">
    <property type="term" value="C:cytosol"/>
    <property type="evidence" value="ECO:0007669"/>
    <property type="project" value="TreeGrafter"/>
</dbReference>
<dbReference type="InterPro" id="IPR017459">
    <property type="entry name" value="Glycosyl_Trfase_fam3_N_dom"/>
</dbReference>
<evidence type="ECO:0000313" key="4">
    <source>
        <dbReference type="EMBL" id="GCL61407.1"/>
    </source>
</evidence>
<dbReference type="GO" id="GO:0004048">
    <property type="term" value="F:anthranilate phosphoribosyltransferase activity"/>
    <property type="evidence" value="ECO:0007669"/>
    <property type="project" value="InterPro"/>
</dbReference>
<dbReference type="Pfam" id="PF02885">
    <property type="entry name" value="Glycos_trans_3N"/>
    <property type="match status" value="1"/>
</dbReference>
<accession>A0A480ALX4</accession>
<keyword evidence="5" id="KW-1185">Reference proteome</keyword>
<evidence type="ECO:0000256" key="2">
    <source>
        <dbReference type="ARBA" id="ARBA00022679"/>
    </source>
</evidence>
<dbReference type="OrthoDB" id="9768896at2"/>
<dbReference type="AlphaFoldDB" id="A0A480ALX4"/>
<dbReference type="GO" id="GO:0000162">
    <property type="term" value="P:L-tryptophan biosynthetic process"/>
    <property type="evidence" value="ECO:0007669"/>
    <property type="project" value="InterPro"/>
</dbReference>
<gene>
    <name evidence="4" type="primary">ybiB</name>
    <name evidence="4" type="ORF">AQPW35_04880</name>
</gene>
<protein>
    <submittedName>
        <fullName evidence="4">DNA-binding protein YbiB</fullName>
    </submittedName>
</protein>
<dbReference type="GO" id="GO:0003677">
    <property type="term" value="F:DNA binding"/>
    <property type="evidence" value="ECO:0007669"/>
    <property type="project" value="UniProtKB-KW"/>
</dbReference>
<dbReference type="NCBIfam" id="NF006005">
    <property type="entry name" value="PRK08136.1"/>
    <property type="match status" value="1"/>
</dbReference>
<dbReference type="SUPFAM" id="SSF52418">
    <property type="entry name" value="Nucleoside phosphorylase/phosphoribosyltransferase catalytic domain"/>
    <property type="match status" value="1"/>
</dbReference>
<keyword evidence="1" id="KW-0328">Glycosyltransferase</keyword>
<evidence type="ECO:0000256" key="1">
    <source>
        <dbReference type="ARBA" id="ARBA00022676"/>
    </source>
</evidence>
<dbReference type="EMBL" id="BJCL01000001">
    <property type="protein sequence ID" value="GCL61407.1"/>
    <property type="molecule type" value="Genomic_DNA"/>
</dbReference>
<proteinExistence type="predicted"/>
<dbReference type="PANTHER" id="PTHR43285:SF4">
    <property type="entry name" value="TRANSFERASE"/>
    <property type="match status" value="1"/>
</dbReference>
<dbReference type="Gene3D" id="1.20.970.10">
    <property type="entry name" value="Transferase, Pyrimidine Nucleoside Phosphorylase, Chain C"/>
    <property type="match status" value="1"/>
</dbReference>
<keyword evidence="4" id="KW-0238">DNA-binding</keyword>
<dbReference type="InterPro" id="IPR035902">
    <property type="entry name" value="Nuc_phospho_transferase"/>
</dbReference>
<dbReference type="RefSeq" id="WP_137731160.1">
    <property type="nucleotide sequence ID" value="NZ_BJCL01000001.1"/>
</dbReference>
<comment type="caution">
    <text evidence="4">The sequence shown here is derived from an EMBL/GenBank/DDBJ whole genome shotgun (WGS) entry which is preliminary data.</text>
</comment>
<dbReference type="PANTHER" id="PTHR43285">
    <property type="entry name" value="ANTHRANILATE PHOSPHORIBOSYLTRANSFERASE"/>
    <property type="match status" value="1"/>
</dbReference>
<evidence type="ECO:0000259" key="3">
    <source>
        <dbReference type="Pfam" id="PF02885"/>
    </source>
</evidence>
<feature type="domain" description="Glycosyl transferase family 3 N-terminal" evidence="3">
    <location>
        <begin position="5"/>
        <end position="67"/>
    </location>
</feature>
<dbReference type="Gene3D" id="3.40.1030.10">
    <property type="entry name" value="Nucleoside phosphorylase/phosphoribosyltransferase catalytic domain"/>
    <property type="match status" value="1"/>
</dbReference>
<dbReference type="Proteomes" id="UP000301751">
    <property type="component" value="Unassembled WGS sequence"/>
</dbReference>
<evidence type="ECO:0000313" key="5">
    <source>
        <dbReference type="Proteomes" id="UP000301751"/>
    </source>
</evidence>
<organism evidence="4 5">
    <name type="scientific">Pseudaquabacterium pictum</name>
    <dbReference type="NCBI Taxonomy" id="2315236"/>
    <lineage>
        <taxon>Bacteria</taxon>
        <taxon>Pseudomonadati</taxon>
        <taxon>Pseudomonadota</taxon>
        <taxon>Betaproteobacteria</taxon>
        <taxon>Burkholderiales</taxon>
        <taxon>Sphaerotilaceae</taxon>
        <taxon>Pseudaquabacterium</taxon>
    </lineage>
</organism>
<dbReference type="SUPFAM" id="SSF47648">
    <property type="entry name" value="Nucleoside phosphorylase/phosphoribosyltransferase N-terminal domain"/>
    <property type="match status" value="1"/>
</dbReference>
<sequence>MGIAQYIKEIGRGHEGARSLGIDAAADLMGQVLDGQVTDLEVGAFALAMRIKGETVDELLGFAQATQTRCLALHSDKPVIVIPSYNGARRLPNLTPLLALRLAQEGARVLVHGPRHDPARVNTADIFQALALPPAEDVATVQERWQRREPAFIATDTLSPALQRLLDVRWVVGLRNSGHTVAKLLQPVVDAPALRLASHTHPEFGILMADLAQRSAADLMLLRGTEGEPVADPRRCPKLDTWLGGIWQADLSCPVQEGVLAELPLLPRQIDAATVAVYIQGVLAGEKPGPAPLDRQVELLLAALARLGSSTPQVKRA</sequence>
<name>A0A480ALX4_9BURK</name>
<reference evidence="5" key="1">
    <citation type="submission" date="2019-03" db="EMBL/GenBank/DDBJ databases">
        <title>Aquabacterium pictum sp.nov., the first bacteriochlorophyll a-containing freshwater bacterium in the genus Aquabacterium of the class Betaproteobacteria.</title>
        <authorList>
            <person name="Hirose S."/>
            <person name="Tank M."/>
            <person name="Hara E."/>
            <person name="Tamaki H."/>
            <person name="Takaichi S."/>
            <person name="Haruta S."/>
            <person name="Hanada S."/>
        </authorList>
    </citation>
    <scope>NUCLEOTIDE SEQUENCE [LARGE SCALE GENOMIC DNA]</scope>
    <source>
        <strain evidence="5">W35</strain>
    </source>
</reference>
<keyword evidence="2" id="KW-0808">Transferase</keyword>
<dbReference type="InterPro" id="IPR005940">
    <property type="entry name" value="Anthranilate_Pribosyl_Tfrase"/>
</dbReference>
<dbReference type="InterPro" id="IPR036320">
    <property type="entry name" value="Glycosyl_Trfase_fam3_N_dom_sf"/>
</dbReference>